<dbReference type="InterPro" id="IPR002033">
    <property type="entry name" value="TatC"/>
</dbReference>
<accession>A0ABY5PJA9</accession>
<dbReference type="EMBL" id="CP088295">
    <property type="protein sequence ID" value="UUY04647.1"/>
    <property type="molecule type" value="Genomic_DNA"/>
</dbReference>
<comment type="function">
    <text evidence="7">Part of the twin-arginine translocation (Tat) system that transports large folded proteins containing a characteristic twin-arginine motif in their signal peptide across membranes. Together with TatB, TatC is part of a receptor directly interacting with Tat signal peptides.</text>
</comment>
<reference evidence="9" key="1">
    <citation type="submission" date="2021-11" db="EMBL/GenBank/DDBJ databases">
        <title>Cultivation dependent microbiological survey of springs from the worlds oldest radium mine currently devoted to the extraction of radon-saturated water.</title>
        <authorList>
            <person name="Kapinusova G."/>
            <person name="Smrhova T."/>
            <person name="Strejcek M."/>
            <person name="Suman J."/>
            <person name="Jani K."/>
            <person name="Pajer P."/>
            <person name="Uhlik O."/>
        </authorList>
    </citation>
    <scope>NUCLEOTIDE SEQUENCE [LARGE SCALE GENOMIC DNA]</scope>
    <source>
        <strain evidence="9">J379</strain>
    </source>
</reference>
<keyword evidence="7" id="KW-0813">Transport</keyword>
<evidence type="ECO:0000256" key="3">
    <source>
        <dbReference type="ARBA" id="ARBA00022927"/>
    </source>
</evidence>
<keyword evidence="6 7" id="KW-0472">Membrane</keyword>
<dbReference type="Pfam" id="PF00902">
    <property type="entry name" value="TatC"/>
    <property type="match status" value="1"/>
</dbReference>
<dbReference type="PANTHER" id="PTHR30371">
    <property type="entry name" value="SEC-INDEPENDENT PROTEIN TRANSLOCASE PROTEIN TATC"/>
    <property type="match status" value="1"/>
</dbReference>
<protein>
    <recommendedName>
        <fullName evidence="7">Sec-independent protein translocase protein TatC</fullName>
    </recommendedName>
</protein>
<feature type="transmembrane region" description="Helical" evidence="7">
    <location>
        <begin position="195"/>
        <end position="221"/>
    </location>
</feature>
<evidence type="ECO:0000256" key="6">
    <source>
        <dbReference type="ARBA" id="ARBA00023136"/>
    </source>
</evidence>
<dbReference type="RefSeq" id="WP_353865123.1">
    <property type="nucleotide sequence ID" value="NZ_CP088295.1"/>
</dbReference>
<dbReference type="Proteomes" id="UP001058860">
    <property type="component" value="Chromosome"/>
</dbReference>
<organism evidence="8 9">
    <name type="scientific">Svornostia abyssi</name>
    <dbReference type="NCBI Taxonomy" id="2898438"/>
    <lineage>
        <taxon>Bacteria</taxon>
        <taxon>Bacillati</taxon>
        <taxon>Actinomycetota</taxon>
        <taxon>Thermoleophilia</taxon>
        <taxon>Solirubrobacterales</taxon>
        <taxon>Baekduiaceae</taxon>
        <taxon>Svornostia</taxon>
    </lineage>
</organism>
<sequence length="352" mass="38567">MATTLRPISHEDQLSLVDHLDELRHRLIICVIAVGITFALCFWQSDLVLEIVNKPIETTQRLDGTGKTADPLEQTARFQRELGQQLRSLAPTLGGAAAATAAAAANSDLSAAERRELRTLSRDLIEAQKQTVQAARATPTNLARKPVTLGVAEPFTATISVAFYAGLLLALPIVLYQLFAFLLPAFTPRERTLAVPLMFLGPVLFIAGVLFAYFVVLTRAVEFLQNFNDDNFDILLQAKDYYRFSVMFMAAIGLMFQIPLVVLAITRLGIMTPQQLRKNRGYVLLGVAVLAAVATPTPDPVTMLLSMAPLVVLFELSILLAAWLNRIRPLDADDDDLEPDDDAESGDPSHAL</sequence>
<dbReference type="HAMAP" id="MF_00902">
    <property type="entry name" value="TatC"/>
    <property type="match status" value="1"/>
</dbReference>
<proteinExistence type="inferred from homology"/>
<feature type="transmembrane region" description="Helical" evidence="7">
    <location>
        <begin position="27"/>
        <end position="45"/>
    </location>
</feature>
<keyword evidence="3 7" id="KW-0653">Protein transport</keyword>
<keyword evidence="5 7" id="KW-0811">Translocation</keyword>
<feature type="transmembrane region" description="Helical" evidence="7">
    <location>
        <begin position="161"/>
        <end position="183"/>
    </location>
</feature>
<dbReference type="NCBIfam" id="TIGR00945">
    <property type="entry name" value="tatC"/>
    <property type="match status" value="1"/>
</dbReference>
<feature type="transmembrane region" description="Helical" evidence="7">
    <location>
        <begin position="304"/>
        <end position="324"/>
    </location>
</feature>
<keyword evidence="7" id="KW-1003">Cell membrane</keyword>
<evidence type="ECO:0000256" key="5">
    <source>
        <dbReference type="ARBA" id="ARBA00023010"/>
    </source>
</evidence>
<evidence type="ECO:0000256" key="1">
    <source>
        <dbReference type="ARBA" id="ARBA00004141"/>
    </source>
</evidence>
<dbReference type="PANTHER" id="PTHR30371:SF0">
    <property type="entry name" value="SEC-INDEPENDENT PROTEIN TRANSLOCASE PROTEIN TATC, CHLOROPLASTIC-RELATED"/>
    <property type="match status" value="1"/>
</dbReference>
<evidence type="ECO:0000313" key="8">
    <source>
        <dbReference type="EMBL" id="UUY04647.1"/>
    </source>
</evidence>
<feature type="transmembrane region" description="Helical" evidence="7">
    <location>
        <begin position="282"/>
        <end position="298"/>
    </location>
</feature>
<keyword evidence="4 7" id="KW-1133">Transmembrane helix</keyword>
<name>A0ABY5PJA9_9ACTN</name>
<gene>
    <name evidence="7 8" type="primary">tatC</name>
    <name evidence="8" type="ORF">LRS13_03700</name>
</gene>
<feature type="transmembrane region" description="Helical" evidence="7">
    <location>
        <begin position="241"/>
        <end position="270"/>
    </location>
</feature>
<evidence type="ECO:0000256" key="4">
    <source>
        <dbReference type="ARBA" id="ARBA00022989"/>
    </source>
</evidence>
<keyword evidence="9" id="KW-1185">Reference proteome</keyword>
<evidence type="ECO:0000256" key="7">
    <source>
        <dbReference type="HAMAP-Rule" id="MF_00902"/>
    </source>
</evidence>
<comment type="subunit">
    <text evidence="7">The Tat system comprises two distinct complexes: a TatABC complex, containing multiple copies of TatA, TatB and TatC subunits, and a separate TatA complex, containing only TatA subunits. Substrates initially bind to the TatABC complex, which probably triggers association of the separate TatA complex to form the active translocon.</text>
</comment>
<comment type="similarity">
    <text evidence="7">Belongs to the TatC family.</text>
</comment>
<evidence type="ECO:0000256" key="2">
    <source>
        <dbReference type="ARBA" id="ARBA00022692"/>
    </source>
</evidence>
<evidence type="ECO:0000313" key="9">
    <source>
        <dbReference type="Proteomes" id="UP001058860"/>
    </source>
</evidence>
<comment type="subcellular location">
    <subcellularLocation>
        <location evidence="7">Cell membrane</location>
        <topology evidence="7">Multi-pass membrane protein</topology>
    </subcellularLocation>
    <subcellularLocation>
        <location evidence="1">Membrane</location>
        <topology evidence="1">Multi-pass membrane protein</topology>
    </subcellularLocation>
</comment>
<dbReference type="PRINTS" id="PR01840">
    <property type="entry name" value="TATCFAMILY"/>
</dbReference>
<keyword evidence="2 7" id="KW-0812">Transmembrane</keyword>